<name>A0A812Q1A7_9DINO</name>
<feature type="compositionally biased region" description="Basic and acidic residues" evidence="1">
    <location>
        <begin position="46"/>
        <end position="63"/>
    </location>
</feature>
<comment type="caution">
    <text evidence="2">The sequence shown here is derived from an EMBL/GenBank/DDBJ whole genome shotgun (WGS) entry which is preliminary data.</text>
</comment>
<gene>
    <name evidence="2" type="ORF">SNAT2548_LOCUS20713</name>
</gene>
<protein>
    <submittedName>
        <fullName evidence="2">Uncharacterized protein</fullName>
    </submittedName>
</protein>
<dbReference type="Proteomes" id="UP000604046">
    <property type="component" value="Unassembled WGS sequence"/>
</dbReference>
<evidence type="ECO:0000313" key="3">
    <source>
        <dbReference type="Proteomes" id="UP000604046"/>
    </source>
</evidence>
<evidence type="ECO:0000313" key="2">
    <source>
        <dbReference type="EMBL" id="CAE7379372.1"/>
    </source>
</evidence>
<dbReference type="EMBL" id="CAJNDS010002219">
    <property type="protein sequence ID" value="CAE7379372.1"/>
    <property type="molecule type" value="Genomic_DNA"/>
</dbReference>
<evidence type="ECO:0000256" key="1">
    <source>
        <dbReference type="SAM" id="MobiDB-lite"/>
    </source>
</evidence>
<accession>A0A812Q1A7</accession>
<dbReference type="AlphaFoldDB" id="A0A812Q1A7"/>
<sequence length="146" mass="15990">MYPEDGQPSLRQSKSWYELSPTGLPVGSVVPHGRLEHWLLRHDGTTVRDTFEPGGPPDEHHPAQEGGSQETNFRTWGGAGILTAARINANAMRVWSISLEPGAVELTCGAHRLLNLLGGHRDQRCLGRQGLHQDFVFSLGPLRLGP</sequence>
<feature type="region of interest" description="Disordered" evidence="1">
    <location>
        <begin position="46"/>
        <end position="74"/>
    </location>
</feature>
<reference evidence="2" key="1">
    <citation type="submission" date="2021-02" db="EMBL/GenBank/DDBJ databases">
        <authorList>
            <person name="Dougan E. K."/>
            <person name="Rhodes N."/>
            <person name="Thang M."/>
            <person name="Chan C."/>
        </authorList>
    </citation>
    <scope>NUCLEOTIDE SEQUENCE</scope>
</reference>
<keyword evidence="3" id="KW-1185">Reference proteome</keyword>
<proteinExistence type="predicted"/>
<organism evidence="2 3">
    <name type="scientific">Symbiodinium natans</name>
    <dbReference type="NCBI Taxonomy" id="878477"/>
    <lineage>
        <taxon>Eukaryota</taxon>
        <taxon>Sar</taxon>
        <taxon>Alveolata</taxon>
        <taxon>Dinophyceae</taxon>
        <taxon>Suessiales</taxon>
        <taxon>Symbiodiniaceae</taxon>
        <taxon>Symbiodinium</taxon>
    </lineage>
</organism>